<reference evidence="1" key="2">
    <citation type="submission" date="2023-03" db="EMBL/GenBank/DDBJ databases">
        <authorList>
            <person name="Inwood S.N."/>
            <person name="Skelly J.G."/>
            <person name="Guhlin J."/>
            <person name="Harrop T.W.R."/>
            <person name="Goldson S.G."/>
            <person name="Dearden P.K."/>
        </authorList>
    </citation>
    <scope>NUCLEOTIDE SEQUENCE</scope>
    <source>
        <strain evidence="1">Lincoln</strain>
        <tissue evidence="1">Whole body</tissue>
    </source>
</reference>
<dbReference type="Proteomes" id="UP001168972">
    <property type="component" value="Unassembled WGS sequence"/>
</dbReference>
<organism evidence="1 2">
    <name type="scientific">Microctonus hyperodae</name>
    <name type="common">Parasitoid wasp</name>
    <dbReference type="NCBI Taxonomy" id="165561"/>
    <lineage>
        <taxon>Eukaryota</taxon>
        <taxon>Metazoa</taxon>
        <taxon>Ecdysozoa</taxon>
        <taxon>Arthropoda</taxon>
        <taxon>Hexapoda</taxon>
        <taxon>Insecta</taxon>
        <taxon>Pterygota</taxon>
        <taxon>Neoptera</taxon>
        <taxon>Endopterygota</taxon>
        <taxon>Hymenoptera</taxon>
        <taxon>Apocrita</taxon>
        <taxon>Ichneumonoidea</taxon>
        <taxon>Braconidae</taxon>
        <taxon>Euphorinae</taxon>
        <taxon>Microctonus</taxon>
    </lineage>
</organism>
<reference evidence="1" key="1">
    <citation type="journal article" date="2023" name="bioRxiv">
        <title>Scaffold-level genome assemblies of two parasitoid biocontrol wasps reveal the parthenogenesis mechanism and an associated novel virus.</title>
        <authorList>
            <person name="Inwood S."/>
            <person name="Skelly J."/>
            <person name="Guhlin J."/>
            <person name="Harrop T."/>
            <person name="Goldson S."/>
            <person name="Dearden P."/>
        </authorList>
    </citation>
    <scope>NUCLEOTIDE SEQUENCE</scope>
    <source>
        <strain evidence="1">Lincoln</strain>
        <tissue evidence="1">Whole body</tissue>
    </source>
</reference>
<evidence type="ECO:0000313" key="1">
    <source>
        <dbReference type="EMBL" id="KAK0167756.1"/>
    </source>
</evidence>
<dbReference type="AlphaFoldDB" id="A0AA39KNG7"/>
<proteinExistence type="predicted"/>
<dbReference type="EMBL" id="JAQQBR010001831">
    <property type="protein sequence ID" value="KAK0167756.1"/>
    <property type="molecule type" value="Genomic_DNA"/>
</dbReference>
<comment type="caution">
    <text evidence="1">The sequence shown here is derived from an EMBL/GenBank/DDBJ whole genome shotgun (WGS) entry which is preliminary data.</text>
</comment>
<accession>A0AA39KNG7</accession>
<gene>
    <name evidence="1" type="ORF">PV327_001620</name>
</gene>
<evidence type="ECO:0000313" key="2">
    <source>
        <dbReference type="Proteomes" id="UP001168972"/>
    </source>
</evidence>
<keyword evidence="2" id="KW-1185">Reference proteome</keyword>
<sequence length="148" mass="17403">MINGNESIVIEVRQRCLEFYVTAAKEICKKLLINDSFLKKLKVFMPGLALLLPDRELTFNHVIFISRTFRGYDEDLLKTEWCRLYQDYTVEDKNELAKLDFDDMWKQICRHSYPRKLGNAVPSQSNSNADSKRVFSYLPDLKTEQTII</sequence>
<name>A0AA39KNG7_MICHY</name>
<protein>
    <submittedName>
        <fullName evidence="1">Uncharacterized protein</fullName>
    </submittedName>
</protein>